<feature type="transmembrane region" description="Helical" evidence="1">
    <location>
        <begin position="220"/>
        <end position="246"/>
    </location>
</feature>
<dbReference type="RefSeq" id="YP_009394054.1">
    <property type="nucleotide sequence ID" value="NC_035271.1"/>
</dbReference>
<proteinExistence type="predicted"/>
<keyword evidence="2" id="KW-0150">Chloroplast</keyword>
<feature type="transmembrane region" description="Helical" evidence="1">
    <location>
        <begin position="80"/>
        <end position="104"/>
    </location>
</feature>
<accession>A0A1Z1M9G1</accession>
<gene>
    <name evidence="2" type="primary">dsbD</name>
</gene>
<keyword evidence="1" id="KW-0472">Membrane</keyword>
<geneLocation type="chloroplast" evidence="2"/>
<evidence type="ECO:0000313" key="2">
    <source>
        <dbReference type="EMBL" id="ARW62616.1"/>
    </source>
</evidence>
<keyword evidence="1" id="KW-1133">Transmembrane helix</keyword>
<keyword evidence="1" id="KW-0812">Transmembrane</keyword>
<evidence type="ECO:0000256" key="1">
    <source>
        <dbReference type="SAM" id="Phobius"/>
    </source>
</evidence>
<name>A0A1Z1M9G1_RHOCN</name>
<feature type="transmembrane region" description="Helical" evidence="1">
    <location>
        <begin position="148"/>
        <end position="178"/>
    </location>
</feature>
<keyword evidence="2" id="KW-0934">Plastid</keyword>
<feature type="transmembrane region" description="Helical" evidence="1">
    <location>
        <begin position="184"/>
        <end position="208"/>
    </location>
</feature>
<protein>
    <submittedName>
        <fullName evidence="2">Thiol:disulfide interchange protein</fullName>
    </submittedName>
</protein>
<sequence length="247" mass="28601">MFSIAPMNNVADQYYLFLYSLQHYLYHSLFIGTSSQNIFLSFIFCSLGFSTIFTPCFISLLPLSISYLNSNEYQGLSKSLFFFGFLSSSCLIVFFSHFVNFYSILYKLPLLSYLILILSSLSLMKILNFSKIYNYVNKKLMVSSNQNIIFKSYSMGLIIGFSSLPCNTSIIVLVTSWLENTNNVFIFTFYLLSYLCGFLIPLVTIFNLRINKINIYGIKFIWDLLFPLSGSFLFVFSFFSFLKIIFI</sequence>
<dbReference type="GeneID" id="33355853"/>
<feature type="transmembrane region" description="Helical" evidence="1">
    <location>
        <begin position="38"/>
        <end position="68"/>
    </location>
</feature>
<feature type="transmembrane region" description="Helical" evidence="1">
    <location>
        <begin position="110"/>
        <end position="127"/>
    </location>
</feature>
<reference evidence="2" key="1">
    <citation type="journal article" date="2017" name="J. Phycol.">
        <title>Analysis of chloroplast genomes and a supermatrix inform reclassification of the Rhodomelaceae (Rhodophyta).</title>
        <authorList>
            <person name="Diaz-Tapia P."/>
            <person name="Maggs C.A."/>
            <person name="West J.A."/>
            <person name="Verbruggen H."/>
        </authorList>
    </citation>
    <scope>NUCLEOTIDE SEQUENCE</scope>
    <source>
        <strain evidence="2">PD508</strain>
    </source>
</reference>
<dbReference type="AlphaFoldDB" id="A0A1Z1M9G1"/>
<dbReference type="EMBL" id="MF101424">
    <property type="protein sequence ID" value="ARW62616.1"/>
    <property type="molecule type" value="Genomic_DNA"/>
</dbReference>
<organism evidence="2">
    <name type="scientific">Rhodomela confervoides</name>
    <name type="common">Red alga</name>
    <dbReference type="NCBI Taxonomy" id="35163"/>
    <lineage>
        <taxon>Eukaryota</taxon>
        <taxon>Rhodophyta</taxon>
        <taxon>Florideophyceae</taxon>
        <taxon>Rhodymeniophycidae</taxon>
        <taxon>Ceramiales</taxon>
        <taxon>Rhodomelaceae</taxon>
        <taxon>Rhodomela</taxon>
    </lineage>
</organism>